<proteinExistence type="predicted"/>
<dbReference type="InterPro" id="IPR036866">
    <property type="entry name" value="RibonucZ/Hydroxyglut_hydro"/>
</dbReference>
<evidence type="ECO:0000313" key="1">
    <source>
        <dbReference type="EMBL" id="CRL43565.1"/>
    </source>
</evidence>
<reference evidence="2" key="1">
    <citation type="submission" date="2015-05" db="EMBL/GenBank/DDBJ databases">
        <authorList>
            <consortium name="Pathogen Informatics"/>
        </authorList>
    </citation>
    <scope>NUCLEOTIDE SEQUENCE [LARGE SCALE GENOMIC DNA]</scope>
    <source>
        <strain evidence="2">L1-83</strain>
    </source>
</reference>
<dbReference type="RefSeq" id="WP_261292322.1">
    <property type="nucleotide sequence ID" value="NZ_CVRS01000142.1"/>
</dbReference>
<name>A0A0M6X144_9FIRM</name>
<dbReference type="SUPFAM" id="SSF56281">
    <property type="entry name" value="Metallo-hydrolase/oxidoreductase"/>
    <property type="match status" value="1"/>
</dbReference>
<dbReference type="EMBL" id="CVRS01000142">
    <property type="protein sequence ID" value="CRL43565.1"/>
    <property type="molecule type" value="Genomic_DNA"/>
</dbReference>
<keyword evidence="2" id="KW-1185">Reference proteome</keyword>
<accession>A0A0M6X144</accession>
<dbReference type="Gene3D" id="3.60.15.10">
    <property type="entry name" value="Ribonuclease Z/Hydroxyacylglutathione hydrolase-like"/>
    <property type="match status" value="1"/>
</dbReference>
<evidence type="ECO:0008006" key="3">
    <source>
        <dbReference type="Google" id="ProtNLM"/>
    </source>
</evidence>
<dbReference type="AlphaFoldDB" id="A0A0M6X144"/>
<dbReference type="Proteomes" id="UP000049828">
    <property type="component" value="Unassembled WGS sequence"/>
</dbReference>
<organism evidence="1 2">
    <name type="scientific">Roseburia inulinivorans</name>
    <dbReference type="NCBI Taxonomy" id="360807"/>
    <lineage>
        <taxon>Bacteria</taxon>
        <taxon>Bacillati</taxon>
        <taxon>Bacillota</taxon>
        <taxon>Clostridia</taxon>
        <taxon>Lachnospirales</taxon>
        <taxon>Lachnospiraceae</taxon>
        <taxon>Roseburia</taxon>
    </lineage>
</organism>
<protein>
    <recommendedName>
        <fullName evidence="3">Metallo-beta-lactamase domain-containing protein</fullName>
    </recommendedName>
</protein>
<evidence type="ECO:0000313" key="2">
    <source>
        <dbReference type="Proteomes" id="UP000049828"/>
    </source>
</evidence>
<gene>
    <name evidence="1" type="ORF">RIL183_11651</name>
</gene>
<sequence>MDSLELFDPIIYLKNGDDLSEYGIAAKVVELPGHTKGSIGVEIEDNLFVGDALMNMFYPTVSMLYVDEQEMLLSAKYISELGEKTIYFGHGKPKRNREWVK</sequence>